<dbReference type="AlphaFoldDB" id="A0A6M5Z2C0"/>
<evidence type="ECO:0000259" key="2">
    <source>
        <dbReference type="Pfam" id="PF01261"/>
    </source>
</evidence>
<dbReference type="Gene3D" id="3.20.20.150">
    <property type="entry name" value="Divalent-metal-dependent TIM barrel enzymes"/>
    <property type="match status" value="1"/>
</dbReference>
<proteinExistence type="predicted"/>
<dbReference type="InterPro" id="IPR013022">
    <property type="entry name" value="Xyl_isomerase-like_TIM-brl"/>
</dbReference>
<accession>A0A6M5Z2C0</accession>
<evidence type="ECO:0000313" key="4">
    <source>
        <dbReference type="Proteomes" id="UP000503447"/>
    </source>
</evidence>
<dbReference type="PANTHER" id="PTHR12110">
    <property type="entry name" value="HYDROXYPYRUVATE ISOMERASE"/>
    <property type="match status" value="1"/>
</dbReference>
<dbReference type="Proteomes" id="UP000503447">
    <property type="component" value="Chromosome"/>
</dbReference>
<name>A0A6M5Z2C0_9BACT</name>
<feature type="domain" description="Xylose isomerase-like TIM barrel" evidence="2">
    <location>
        <begin position="56"/>
        <end position="279"/>
    </location>
</feature>
<dbReference type="PROSITE" id="PS51318">
    <property type="entry name" value="TAT"/>
    <property type="match status" value="1"/>
</dbReference>
<keyword evidence="4" id="KW-1185">Reference proteome</keyword>
<reference evidence="4" key="1">
    <citation type="submission" date="2020-05" db="EMBL/GenBank/DDBJ databases">
        <title>Frigoriglobus tundricola gen. nov., sp. nov., a psychrotolerant cellulolytic planctomycete of the family Gemmataceae with two divergent copies of 16S rRNA gene.</title>
        <authorList>
            <person name="Kulichevskaya I.S."/>
            <person name="Ivanova A.A."/>
            <person name="Naumoff D.G."/>
            <person name="Beletsky A.V."/>
            <person name="Rijpstra W.I.C."/>
            <person name="Sinninghe Damste J.S."/>
            <person name="Mardanov A.V."/>
            <person name="Ravin N.V."/>
            <person name="Dedysh S.N."/>
        </authorList>
    </citation>
    <scope>NUCLEOTIDE SEQUENCE [LARGE SCALE GENOMIC DNA]</scope>
    <source>
        <strain evidence="4">PL17</strain>
    </source>
</reference>
<keyword evidence="1" id="KW-0732">Signal</keyword>
<organism evidence="3 4">
    <name type="scientific">Frigoriglobus tundricola</name>
    <dbReference type="NCBI Taxonomy" id="2774151"/>
    <lineage>
        <taxon>Bacteria</taxon>
        <taxon>Pseudomonadati</taxon>
        <taxon>Planctomycetota</taxon>
        <taxon>Planctomycetia</taxon>
        <taxon>Gemmatales</taxon>
        <taxon>Gemmataceae</taxon>
        <taxon>Frigoriglobus</taxon>
    </lineage>
</organism>
<feature type="signal peptide" evidence="1">
    <location>
        <begin position="1"/>
        <end position="30"/>
    </location>
</feature>
<dbReference type="KEGG" id="ftj:FTUN_7998"/>
<dbReference type="RefSeq" id="WP_227254609.1">
    <property type="nucleotide sequence ID" value="NZ_CP053452.2"/>
</dbReference>
<feature type="chain" id="PRO_5027037230" description="Xylose isomerase-like TIM barrel domain-containing protein" evidence="1">
    <location>
        <begin position="31"/>
        <end position="288"/>
    </location>
</feature>
<dbReference type="InterPro" id="IPR050312">
    <property type="entry name" value="IolE/XylAMocC-like"/>
</dbReference>
<evidence type="ECO:0000313" key="3">
    <source>
        <dbReference type="EMBL" id="QJX00369.1"/>
    </source>
</evidence>
<dbReference type="Pfam" id="PF01261">
    <property type="entry name" value="AP_endonuc_2"/>
    <property type="match status" value="1"/>
</dbReference>
<dbReference type="EMBL" id="CP053452">
    <property type="protein sequence ID" value="QJX00369.1"/>
    <property type="molecule type" value="Genomic_DNA"/>
</dbReference>
<dbReference type="InterPro" id="IPR006311">
    <property type="entry name" value="TAT_signal"/>
</dbReference>
<evidence type="ECO:0000256" key="1">
    <source>
        <dbReference type="SAM" id="SignalP"/>
    </source>
</evidence>
<dbReference type="InterPro" id="IPR036237">
    <property type="entry name" value="Xyl_isomerase-like_sf"/>
</dbReference>
<protein>
    <recommendedName>
        <fullName evidence="2">Xylose isomerase-like TIM barrel domain-containing protein</fullName>
    </recommendedName>
</protein>
<dbReference type="SUPFAM" id="SSF51658">
    <property type="entry name" value="Xylose isomerase-like"/>
    <property type="match status" value="1"/>
</dbReference>
<sequence length="288" mass="31391">MPSPTLNRRAFLGASAAAAASLLTTRTTSAADDFAGFHVGVQSYTFRQFDLEQMLKKTKELGLKSAEFYPGHIPTDSSPDKLKAILALCKEYEVKPLGFGVSGFSKDRDANKKLFDFGKAVGVKYISANPTVDSFDSLDKLCEEYQIAIAIHPHGPDADGKGRHLWWSAEVILKAIKDHNKLIGTCLDTGHLIRMAQLGEKLDVGEQIKLMGDRNFALHLKDHDNKKKEDVPFGDAAGGLDVPGVLKALKGVKFTGHIAIEYENHPDNPSPDLKKCVAFVKESAAKVS</sequence>
<dbReference type="PANTHER" id="PTHR12110:SF41">
    <property type="entry name" value="INOSOSE DEHYDRATASE"/>
    <property type="match status" value="1"/>
</dbReference>
<gene>
    <name evidence="3" type="ORF">FTUN_7998</name>
</gene>